<evidence type="ECO:0000313" key="6">
    <source>
        <dbReference type="EMBL" id="KAF5912403.1"/>
    </source>
</evidence>
<comment type="caution">
    <text evidence="4">Lacks conserved residue(s) required for the propagation of feature annotation.</text>
</comment>
<comment type="caution">
    <text evidence="6">The sequence shown here is derived from an EMBL/GenBank/DDBJ whole genome shotgun (WGS) entry which is preliminary data.</text>
</comment>
<proteinExistence type="predicted"/>
<reference evidence="6 7" key="1">
    <citation type="journal article" date="2020" name="Mol. Biol. Evol.">
        <title>Interspecific Gene Flow and the Evolution of Specialization in Black and White Rhinoceros.</title>
        <authorList>
            <person name="Moodley Y."/>
            <person name="Westbury M.V."/>
            <person name="Russo I.M."/>
            <person name="Gopalakrishnan S."/>
            <person name="Rakotoarivelo A."/>
            <person name="Olsen R.A."/>
            <person name="Prost S."/>
            <person name="Tunstall T."/>
            <person name="Ryder O.A."/>
            <person name="Dalen L."/>
            <person name="Bruford M.W."/>
        </authorList>
    </citation>
    <scope>NUCLEOTIDE SEQUENCE [LARGE SCALE GENOMIC DNA]</scope>
    <source>
        <strain evidence="6">SBR-YM</strain>
        <tissue evidence="6">Skin</tissue>
    </source>
</reference>
<keyword evidence="2" id="KW-0677">Repeat</keyword>
<feature type="disulfide bond" evidence="4">
    <location>
        <begin position="65"/>
        <end position="75"/>
    </location>
</feature>
<keyword evidence="7" id="KW-1185">Reference proteome</keyword>
<dbReference type="Pfam" id="PF00530">
    <property type="entry name" value="SRCR"/>
    <property type="match status" value="1"/>
</dbReference>
<keyword evidence="1" id="KW-0732">Signal</keyword>
<feature type="disulfide bond" evidence="4">
    <location>
        <begin position="34"/>
        <end position="95"/>
    </location>
</feature>
<dbReference type="InterPro" id="IPR001190">
    <property type="entry name" value="SRCR"/>
</dbReference>
<name>A0A7J7E9N8_DICBM</name>
<organism evidence="6 7">
    <name type="scientific">Diceros bicornis minor</name>
    <name type="common">South-central black rhinoceros</name>
    <dbReference type="NCBI Taxonomy" id="77932"/>
    <lineage>
        <taxon>Eukaryota</taxon>
        <taxon>Metazoa</taxon>
        <taxon>Chordata</taxon>
        <taxon>Craniata</taxon>
        <taxon>Vertebrata</taxon>
        <taxon>Euteleostomi</taxon>
        <taxon>Mammalia</taxon>
        <taxon>Eutheria</taxon>
        <taxon>Laurasiatheria</taxon>
        <taxon>Perissodactyla</taxon>
        <taxon>Rhinocerotidae</taxon>
        <taxon>Diceros</taxon>
    </lineage>
</organism>
<dbReference type="Gene3D" id="3.10.250.10">
    <property type="entry name" value="SRCR-like domain"/>
    <property type="match status" value="1"/>
</dbReference>
<dbReference type="FunFam" id="3.10.250.10:FF:000057">
    <property type="entry name" value="Uncharacterized protein"/>
    <property type="match status" value="1"/>
</dbReference>
<keyword evidence="3 4" id="KW-1015">Disulfide bond</keyword>
<accession>A0A7J7E9N8</accession>
<dbReference type="AlphaFoldDB" id="A0A7J7E9N8"/>
<feature type="domain" description="SRCR" evidence="5">
    <location>
        <begin position="1"/>
        <end position="96"/>
    </location>
</feature>
<dbReference type="SMART" id="SM00202">
    <property type="entry name" value="SR"/>
    <property type="match status" value="1"/>
</dbReference>
<evidence type="ECO:0000256" key="3">
    <source>
        <dbReference type="ARBA" id="ARBA00023157"/>
    </source>
</evidence>
<dbReference type="PROSITE" id="PS50287">
    <property type="entry name" value="SRCR_2"/>
    <property type="match status" value="1"/>
</dbReference>
<dbReference type="PANTHER" id="PTHR19331">
    <property type="entry name" value="SCAVENGER RECEPTOR DOMAIN-CONTAINING"/>
    <property type="match status" value="1"/>
</dbReference>
<sequence length="155" mass="16825">KKRSTNSGKETLCAQSEWKFGTRAPGEPWSKVVCQQLGCGSALDALPKAAFGPGNGRIWLDEVQCRSRESSLWACAVKPSGQSNCKHKEDAGVRCSGELIARAPIQAQLLSLAFSPYLGCSVSYWGPFSSWSLLSWGFSYTDGEQSMKLGLRDAK</sequence>
<evidence type="ECO:0000259" key="5">
    <source>
        <dbReference type="PROSITE" id="PS50287"/>
    </source>
</evidence>
<dbReference type="Proteomes" id="UP000551758">
    <property type="component" value="Unassembled WGS sequence"/>
</dbReference>
<evidence type="ECO:0000256" key="1">
    <source>
        <dbReference type="ARBA" id="ARBA00022729"/>
    </source>
</evidence>
<dbReference type="EMBL" id="JACDTQ010003814">
    <property type="protein sequence ID" value="KAF5912403.1"/>
    <property type="molecule type" value="Genomic_DNA"/>
</dbReference>
<dbReference type="SUPFAM" id="SSF56487">
    <property type="entry name" value="SRCR-like"/>
    <property type="match status" value="1"/>
</dbReference>
<protein>
    <recommendedName>
        <fullName evidence="5">SRCR domain-containing protein</fullName>
    </recommendedName>
</protein>
<dbReference type="PRINTS" id="PR00258">
    <property type="entry name" value="SPERACTRCPTR"/>
</dbReference>
<evidence type="ECO:0000256" key="4">
    <source>
        <dbReference type="PROSITE-ProRule" id="PRU00196"/>
    </source>
</evidence>
<evidence type="ECO:0000256" key="2">
    <source>
        <dbReference type="ARBA" id="ARBA00022737"/>
    </source>
</evidence>
<gene>
    <name evidence="6" type="ORF">HPG69_004073</name>
</gene>
<dbReference type="InterPro" id="IPR036772">
    <property type="entry name" value="SRCR-like_dom_sf"/>
</dbReference>
<feature type="non-terminal residue" evidence="6">
    <location>
        <position position="155"/>
    </location>
</feature>
<evidence type="ECO:0000313" key="7">
    <source>
        <dbReference type="Proteomes" id="UP000551758"/>
    </source>
</evidence>
<dbReference type="GO" id="GO:0016020">
    <property type="term" value="C:membrane"/>
    <property type="evidence" value="ECO:0007669"/>
    <property type="project" value="InterPro"/>
</dbReference>